<sequence>MMAYDYFNSLVESGSAGLIGGDALREAAATQNVGIALAGFDYTHSGRYRDIKDGEFAFTGTGAVMFSCKAWSGSLPEGTQNQLIKPLSSASFTQWPFLFQGARSRQATLPRRSTTTPPLAHGISLFDPQKHRVRRQIVSSQDPRDIGRVYASPSRTLFLSDDAADRIQAWSAQKSLPYIHVGQDRKEHVVHKKVICKKVAFFRKAFMGNFKERDGNMDLPDDEPAISTSFLGYMMACWIAQQSQCI</sequence>
<dbReference type="PANTHER" id="PTHR47843">
    <property type="entry name" value="BTB DOMAIN-CONTAINING PROTEIN-RELATED"/>
    <property type="match status" value="1"/>
</dbReference>
<dbReference type="OrthoDB" id="6359816at2759"/>
<dbReference type="AlphaFoldDB" id="K1WI63"/>
<evidence type="ECO:0000313" key="1">
    <source>
        <dbReference type="EMBL" id="EKD17295.1"/>
    </source>
</evidence>
<dbReference type="Proteomes" id="UP000006753">
    <property type="component" value="Unassembled WGS sequence"/>
</dbReference>
<dbReference type="KEGG" id="mbe:MBM_04872"/>
<accession>K1WI63</accession>
<dbReference type="HOGENOM" id="CLU_1129255_0_0_1"/>
<gene>
    <name evidence="1" type="ORF">MBM_04872</name>
</gene>
<keyword evidence="2" id="KW-1185">Reference proteome</keyword>
<protein>
    <submittedName>
        <fullName evidence="1">Uncharacterized protein</fullName>
    </submittedName>
</protein>
<reference evidence="1 2" key="1">
    <citation type="journal article" date="2012" name="BMC Genomics">
        <title>Sequencing the genome of Marssonina brunnea reveals fungus-poplar co-evolution.</title>
        <authorList>
            <person name="Zhu S."/>
            <person name="Cao Y.-Z."/>
            <person name="Jiang C."/>
            <person name="Tan B.-Y."/>
            <person name="Wang Z."/>
            <person name="Feng S."/>
            <person name="Zhang L."/>
            <person name="Su X.-H."/>
            <person name="Brejova B."/>
            <person name="Vinar T."/>
            <person name="Xu M."/>
            <person name="Wang M.-X."/>
            <person name="Zhang S.-G."/>
            <person name="Huang M.-R."/>
            <person name="Wu R."/>
            <person name="Zhou Y."/>
        </authorList>
    </citation>
    <scope>NUCLEOTIDE SEQUENCE [LARGE SCALE GENOMIC DNA]</scope>
    <source>
        <strain evidence="1 2">MB_m1</strain>
    </source>
</reference>
<dbReference type="Gene3D" id="3.30.710.10">
    <property type="entry name" value="Potassium Channel Kv1.1, Chain A"/>
    <property type="match status" value="1"/>
</dbReference>
<organism evidence="1 2">
    <name type="scientific">Marssonina brunnea f. sp. multigermtubi (strain MB_m1)</name>
    <name type="common">Marssonina leaf spot fungus</name>
    <dbReference type="NCBI Taxonomy" id="1072389"/>
    <lineage>
        <taxon>Eukaryota</taxon>
        <taxon>Fungi</taxon>
        <taxon>Dikarya</taxon>
        <taxon>Ascomycota</taxon>
        <taxon>Pezizomycotina</taxon>
        <taxon>Leotiomycetes</taxon>
        <taxon>Helotiales</taxon>
        <taxon>Drepanopezizaceae</taxon>
        <taxon>Drepanopeziza</taxon>
    </lineage>
</organism>
<dbReference type="EMBL" id="JH921437">
    <property type="protein sequence ID" value="EKD17295.1"/>
    <property type="molecule type" value="Genomic_DNA"/>
</dbReference>
<dbReference type="InParanoid" id="K1WI63"/>
<proteinExistence type="predicted"/>
<name>K1WI63_MARBU</name>
<evidence type="ECO:0000313" key="2">
    <source>
        <dbReference type="Proteomes" id="UP000006753"/>
    </source>
</evidence>
<dbReference type="InterPro" id="IPR011333">
    <property type="entry name" value="SKP1/BTB/POZ_sf"/>
</dbReference>